<feature type="compositionally biased region" description="Low complexity" evidence="1">
    <location>
        <begin position="423"/>
        <end position="437"/>
    </location>
</feature>
<sequence length="496" mass="55796">MTRTKDGSFEHMLRAAQKKTTSARRPYRYRAKRTAIKLSNSQKALRKKLREDSKKAYQDALKDAFARIVGIAEEMREQFGKHSVQWYVDEIMQTHRLQRKSREPTRFQAFVSLRMKEINANIPAGDPRKKATECMPQLAKEWGEMSKEERISATEESVTELKDNKDNKHLASHNSSVSAFHDVRTTMEDVKLSLQCLNARTGAESVVICVCSNSAHFNPPEAYVTNEVVNDFYIAAFKQSASEIATRLEGYCISGIKGVARTYAQETAAMRSELTKTILEKLQEVGGKTSSGKPVITRMFYKNFDTHITARYAIKLVNWPLEKFCNPSELATRAEVKVLQNAWESGTTFFTKMSREEFKEWEESRFQERISETATQGIGGTMTLTQNDAEQPATLPNNPPNAPESNAHEVLTATSNPSLEPVSQPSAAAPTANTPQQPKKRGRKRKEPLGEATFINSMAVTGLNGEVMLQKPQKKRRKDAGKKRLETEETEAGSTT</sequence>
<evidence type="ECO:0000313" key="3">
    <source>
        <dbReference type="Proteomes" id="UP001498398"/>
    </source>
</evidence>
<evidence type="ECO:0000313" key="2">
    <source>
        <dbReference type="EMBL" id="KAK7451710.1"/>
    </source>
</evidence>
<feature type="region of interest" description="Disordered" evidence="1">
    <location>
        <begin position="416"/>
        <end position="496"/>
    </location>
</feature>
<dbReference type="EMBL" id="JBANRG010000030">
    <property type="protein sequence ID" value="KAK7451710.1"/>
    <property type="molecule type" value="Genomic_DNA"/>
</dbReference>
<gene>
    <name evidence="2" type="ORF">VKT23_012389</name>
</gene>
<dbReference type="Proteomes" id="UP001498398">
    <property type="component" value="Unassembled WGS sequence"/>
</dbReference>
<keyword evidence="3" id="KW-1185">Reference proteome</keyword>
<evidence type="ECO:0000256" key="1">
    <source>
        <dbReference type="SAM" id="MobiDB-lite"/>
    </source>
</evidence>
<proteinExistence type="predicted"/>
<evidence type="ECO:0008006" key="4">
    <source>
        <dbReference type="Google" id="ProtNLM"/>
    </source>
</evidence>
<protein>
    <recommendedName>
        <fullName evidence="4">HMG box domain-containing protein</fullName>
    </recommendedName>
</protein>
<organism evidence="2 3">
    <name type="scientific">Marasmiellus scandens</name>
    <dbReference type="NCBI Taxonomy" id="2682957"/>
    <lineage>
        <taxon>Eukaryota</taxon>
        <taxon>Fungi</taxon>
        <taxon>Dikarya</taxon>
        <taxon>Basidiomycota</taxon>
        <taxon>Agaricomycotina</taxon>
        <taxon>Agaricomycetes</taxon>
        <taxon>Agaricomycetidae</taxon>
        <taxon>Agaricales</taxon>
        <taxon>Marasmiineae</taxon>
        <taxon>Omphalotaceae</taxon>
        <taxon>Marasmiellus</taxon>
    </lineage>
</organism>
<name>A0ABR1JAW5_9AGAR</name>
<reference evidence="2 3" key="1">
    <citation type="submission" date="2024-01" db="EMBL/GenBank/DDBJ databases">
        <title>A draft genome for the cacao thread blight pathogen Marasmiellus scandens.</title>
        <authorList>
            <person name="Baruah I.K."/>
            <person name="Leung J."/>
            <person name="Bukari Y."/>
            <person name="Amoako-Attah I."/>
            <person name="Meinhardt L.W."/>
            <person name="Bailey B.A."/>
            <person name="Cohen S.P."/>
        </authorList>
    </citation>
    <scope>NUCLEOTIDE SEQUENCE [LARGE SCALE GENOMIC DNA]</scope>
    <source>
        <strain evidence="2 3">GH-19</strain>
    </source>
</reference>
<comment type="caution">
    <text evidence="2">The sequence shown here is derived from an EMBL/GenBank/DDBJ whole genome shotgun (WGS) entry which is preliminary data.</text>
</comment>
<accession>A0ABR1JAW5</accession>
<feature type="compositionally biased region" description="Basic residues" evidence="1">
    <location>
        <begin position="472"/>
        <end position="481"/>
    </location>
</feature>